<gene>
    <name evidence="15" type="ORF">CANARDRAFT_5941</name>
</gene>
<evidence type="ECO:0000256" key="12">
    <source>
        <dbReference type="ARBA" id="ARBA00031468"/>
    </source>
</evidence>
<evidence type="ECO:0000256" key="3">
    <source>
        <dbReference type="ARBA" id="ARBA00021601"/>
    </source>
</evidence>
<evidence type="ECO:0000256" key="6">
    <source>
        <dbReference type="ARBA" id="ARBA00022729"/>
    </source>
</evidence>
<keyword evidence="16" id="KW-1185">Reference proteome</keyword>
<accession>A0A1E4T6P2</accession>
<comment type="subcellular location">
    <subcellularLocation>
        <location evidence="13">Endoplasmic reticulum membrane</location>
    </subcellularLocation>
    <subcellularLocation>
        <location evidence="13">Nucleus membrane</location>
    </subcellularLocation>
</comment>
<dbReference type="AlphaFoldDB" id="A0A1E4T6P2"/>
<dbReference type="InterPro" id="IPR007292">
    <property type="entry name" value="Nuclear_fusion_Kar5"/>
</dbReference>
<evidence type="ECO:0000256" key="4">
    <source>
        <dbReference type="ARBA" id="ARBA00022459"/>
    </source>
</evidence>
<keyword evidence="11 13" id="KW-0539">Nucleus</keyword>
<dbReference type="EMBL" id="KV453848">
    <property type="protein sequence ID" value="ODV87405.1"/>
    <property type="molecule type" value="Genomic_DNA"/>
</dbReference>
<evidence type="ECO:0000256" key="1">
    <source>
        <dbReference type="ARBA" id="ARBA00003389"/>
    </source>
</evidence>
<dbReference type="GO" id="GO:0048288">
    <property type="term" value="P:nuclear membrane fusion involved in karyogamy"/>
    <property type="evidence" value="ECO:0007669"/>
    <property type="project" value="UniProtKB-UniRule"/>
</dbReference>
<keyword evidence="6 13" id="KW-0732">Signal</keyword>
<dbReference type="GO" id="GO:0005789">
    <property type="term" value="C:endoplasmic reticulum membrane"/>
    <property type="evidence" value="ECO:0007669"/>
    <property type="project" value="UniProtKB-SubCell"/>
</dbReference>
<dbReference type="PANTHER" id="PTHR28012">
    <property type="entry name" value="NUCLEAR FUSION PROTEIN KAR5"/>
    <property type="match status" value="1"/>
</dbReference>
<feature type="signal peptide" evidence="14">
    <location>
        <begin position="1"/>
        <end position="18"/>
    </location>
</feature>
<dbReference type="PANTHER" id="PTHR28012:SF1">
    <property type="entry name" value="NUCLEAR FUSION PROTEIN KAR5"/>
    <property type="match status" value="1"/>
</dbReference>
<name>A0A1E4T6P2_9ASCO</name>
<keyword evidence="7 13" id="KW-0256">Endoplasmic reticulum</keyword>
<proteinExistence type="inferred from homology"/>
<evidence type="ECO:0000256" key="9">
    <source>
        <dbReference type="ARBA" id="ARBA00023136"/>
    </source>
</evidence>
<comment type="function">
    <text evidence="1 13">Required for nuclear membrane fusion during karyogamy.</text>
</comment>
<keyword evidence="9 13" id="KW-0472">Membrane</keyword>
<keyword evidence="5 13" id="KW-0812">Transmembrane</keyword>
<evidence type="ECO:0000256" key="8">
    <source>
        <dbReference type="ARBA" id="ARBA00022989"/>
    </source>
</evidence>
<evidence type="ECO:0000256" key="2">
    <source>
        <dbReference type="ARBA" id="ARBA00010473"/>
    </source>
</evidence>
<dbReference type="GO" id="GO:0031965">
    <property type="term" value="C:nuclear membrane"/>
    <property type="evidence" value="ECO:0007669"/>
    <property type="project" value="UniProtKB-SubCell"/>
</dbReference>
<comment type="similarity">
    <text evidence="2 13">Belongs to the KAR5 family.</text>
</comment>
<dbReference type="Pfam" id="PF04163">
    <property type="entry name" value="Tht1"/>
    <property type="match status" value="1"/>
</dbReference>
<evidence type="ECO:0000256" key="11">
    <source>
        <dbReference type="ARBA" id="ARBA00023242"/>
    </source>
</evidence>
<organism evidence="15 16">
    <name type="scientific">[Candida] arabinofermentans NRRL YB-2248</name>
    <dbReference type="NCBI Taxonomy" id="983967"/>
    <lineage>
        <taxon>Eukaryota</taxon>
        <taxon>Fungi</taxon>
        <taxon>Dikarya</taxon>
        <taxon>Ascomycota</taxon>
        <taxon>Saccharomycotina</taxon>
        <taxon>Pichiomycetes</taxon>
        <taxon>Pichiales</taxon>
        <taxon>Pichiaceae</taxon>
        <taxon>Ogataea</taxon>
        <taxon>Ogataea/Candida clade</taxon>
    </lineage>
</organism>
<evidence type="ECO:0000256" key="14">
    <source>
        <dbReference type="SAM" id="SignalP"/>
    </source>
</evidence>
<evidence type="ECO:0000256" key="13">
    <source>
        <dbReference type="RuleBase" id="RU368082"/>
    </source>
</evidence>
<feature type="chain" id="PRO_5009163098" description="Nuclear fusion protein KAR5" evidence="14">
    <location>
        <begin position="19"/>
        <end position="411"/>
    </location>
</feature>
<dbReference type="Proteomes" id="UP000094801">
    <property type="component" value="Unassembled WGS sequence"/>
</dbReference>
<evidence type="ECO:0000313" key="16">
    <source>
        <dbReference type="Proteomes" id="UP000094801"/>
    </source>
</evidence>
<protein>
    <recommendedName>
        <fullName evidence="3">Nuclear fusion protein KAR5</fullName>
    </recommendedName>
    <alternativeName>
        <fullName evidence="12">Karyogamy protein 5</fullName>
    </alternativeName>
</protein>
<evidence type="ECO:0000256" key="5">
    <source>
        <dbReference type="ARBA" id="ARBA00022692"/>
    </source>
</evidence>
<reference evidence="16" key="1">
    <citation type="submission" date="2016-04" db="EMBL/GenBank/DDBJ databases">
        <title>Comparative genomics of biotechnologically important yeasts.</title>
        <authorList>
            <consortium name="DOE Joint Genome Institute"/>
            <person name="Riley R."/>
            <person name="Haridas S."/>
            <person name="Wolfe K.H."/>
            <person name="Lopes M.R."/>
            <person name="Hittinger C.T."/>
            <person name="Goker M."/>
            <person name="Salamov A."/>
            <person name="Wisecaver J."/>
            <person name="Long T.M."/>
            <person name="Aerts A.L."/>
            <person name="Barry K."/>
            <person name="Choi C."/>
            <person name="Clum A."/>
            <person name="Coughlan A.Y."/>
            <person name="Deshpande S."/>
            <person name="Douglass A.P."/>
            <person name="Hanson S.J."/>
            <person name="Klenk H.-P."/>
            <person name="Labutti K."/>
            <person name="Lapidus A."/>
            <person name="Lindquist E."/>
            <person name="Lipzen A."/>
            <person name="Meier-Kolthoff J.P."/>
            <person name="Ohm R.A."/>
            <person name="Otillar R.P."/>
            <person name="Pangilinan J."/>
            <person name="Peng Y."/>
            <person name="Rokas A."/>
            <person name="Rosa C.A."/>
            <person name="Scheuner C."/>
            <person name="Sibirny A.A."/>
            <person name="Slot J.C."/>
            <person name="Stielow J.B."/>
            <person name="Sun H."/>
            <person name="Kurtzman C.P."/>
            <person name="Blackwell M."/>
            <person name="Grigoriev I.V."/>
            <person name="Jeffries T.W."/>
        </authorList>
    </citation>
    <scope>NUCLEOTIDE SEQUENCE [LARGE SCALE GENOMIC DNA]</scope>
    <source>
        <strain evidence="16">NRRL YB-2248</strain>
    </source>
</reference>
<dbReference type="GO" id="GO:0000742">
    <property type="term" value="P:karyogamy involved in conjugation with cellular fusion"/>
    <property type="evidence" value="ECO:0007669"/>
    <property type="project" value="UniProtKB-UniRule"/>
</dbReference>
<evidence type="ECO:0000313" key="15">
    <source>
        <dbReference type="EMBL" id="ODV87405.1"/>
    </source>
</evidence>
<evidence type="ECO:0000256" key="10">
    <source>
        <dbReference type="ARBA" id="ARBA00023180"/>
    </source>
</evidence>
<keyword evidence="10" id="KW-0325">Glycoprotein</keyword>
<dbReference type="OrthoDB" id="3991329at2759"/>
<keyword evidence="4 13" id="KW-0415">Karyogamy</keyword>
<keyword evidence="8 13" id="KW-1133">Transmembrane helix</keyword>
<feature type="transmembrane region" description="Helical" evidence="13">
    <location>
        <begin position="361"/>
        <end position="381"/>
    </location>
</feature>
<sequence>MKTTTLLVLLLYLGQFEAEGSSSISEKKSIQDFLEQLQQTNTAFLPDLFLEDSCSVLALSVILPKCSTTERSYPLTDLEKSRAAIELTKCIFSNQQHSKKLPSNCIKVDSKTQDTNLINKCLDGLAKDPVLWTTYFGYLNTVEQLCYYYNAENEKDNILAVYADMRNSFEVLLGVVGEMEILFDRGEHSFIGSIKSRLFEELQTFQEELKVQLDQDLKQAYSKFNDTIGNVTAQVESVNDAVDGLETKVVHKVDEIISQISDTTDKKLIDFNKQWESNMREVIRLANLKNRAYVDDINKYNDIMRTDLKQRNEKLVEELGSNIQFLETQSNLISNQLSENNSRFQKMIDSYSKFDSKLLRFAKLLGGFLGCVALLGIYLVCSAIGFERLIWIISFLTGVYSGLKTMNLFGF</sequence>
<evidence type="ECO:0000256" key="7">
    <source>
        <dbReference type="ARBA" id="ARBA00022824"/>
    </source>
</evidence>